<keyword evidence="2" id="KW-1185">Reference proteome</keyword>
<evidence type="ECO:0000313" key="2">
    <source>
        <dbReference type="Proteomes" id="UP001203945"/>
    </source>
</evidence>
<comment type="caution">
    <text evidence="1">The sequence shown here is derived from an EMBL/GenBank/DDBJ whole genome shotgun (WGS) entry which is preliminary data.</text>
</comment>
<organism evidence="1 2">
    <name type="scientific">Paracoccus albicereus</name>
    <dbReference type="NCBI Taxonomy" id="2922394"/>
    <lineage>
        <taxon>Bacteria</taxon>
        <taxon>Pseudomonadati</taxon>
        <taxon>Pseudomonadota</taxon>
        <taxon>Alphaproteobacteria</taxon>
        <taxon>Rhodobacterales</taxon>
        <taxon>Paracoccaceae</taxon>
        <taxon>Paracoccus</taxon>
    </lineage>
</organism>
<protein>
    <submittedName>
        <fullName evidence="1">Uncharacterized protein</fullName>
    </submittedName>
</protein>
<reference evidence="1 2" key="1">
    <citation type="submission" date="2022-03" db="EMBL/GenBank/DDBJ databases">
        <authorList>
            <person name="He Y."/>
        </authorList>
    </citation>
    <scope>NUCLEOTIDE SEQUENCE [LARGE SCALE GENOMIC DNA]</scope>
    <source>
        <strain evidence="1 2">TK19116</strain>
    </source>
</reference>
<accession>A0ABT1MTY9</accession>
<dbReference type="EMBL" id="JAKZEU010000002">
    <property type="protein sequence ID" value="MCQ0970321.1"/>
    <property type="molecule type" value="Genomic_DNA"/>
</dbReference>
<name>A0ABT1MTY9_9RHOB</name>
<dbReference type="Proteomes" id="UP001203945">
    <property type="component" value="Unassembled WGS sequence"/>
</dbReference>
<evidence type="ECO:0000313" key="1">
    <source>
        <dbReference type="EMBL" id="MCQ0970321.1"/>
    </source>
</evidence>
<gene>
    <name evidence="1" type="ORF">MLD63_07780</name>
</gene>
<dbReference type="RefSeq" id="WP_255329298.1">
    <property type="nucleotide sequence ID" value="NZ_JAKZEU010000002.1"/>
</dbReference>
<proteinExistence type="predicted"/>
<sequence>MGFEVTLLLIAADNADRVLKAAGLQDTGDLDEYSEAPFSGATLDRHYLIWANWDDDMMSEEDFARLSRTAPILTCDVSESSAFSACRAWRDGRMAWGIWHDGSTGGDVDFAGDLPASAAALIERYRATQAAETDNVDHLFEIPVALFVDQGGLHYGDDHGLPFTELAREGGP</sequence>